<evidence type="ECO:0000256" key="3">
    <source>
        <dbReference type="PROSITE-ProRule" id="PRU00023"/>
    </source>
</evidence>
<keyword evidence="1" id="KW-0677">Repeat</keyword>
<feature type="region of interest" description="Disordered" evidence="4">
    <location>
        <begin position="254"/>
        <end position="291"/>
    </location>
</feature>
<organism evidence="5 6">
    <name type="scientific">Tribonema minus</name>
    <dbReference type="NCBI Taxonomy" id="303371"/>
    <lineage>
        <taxon>Eukaryota</taxon>
        <taxon>Sar</taxon>
        <taxon>Stramenopiles</taxon>
        <taxon>Ochrophyta</taxon>
        <taxon>PX clade</taxon>
        <taxon>Xanthophyceae</taxon>
        <taxon>Tribonematales</taxon>
        <taxon>Tribonemataceae</taxon>
        <taxon>Tribonema</taxon>
    </lineage>
</organism>
<keyword evidence="6" id="KW-1185">Reference proteome</keyword>
<dbReference type="OrthoDB" id="539213at2759"/>
<evidence type="ECO:0000313" key="5">
    <source>
        <dbReference type="EMBL" id="KAG5188820.1"/>
    </source>
</evidence>
<sequence>MPPGSPNSEAGSASTLASVEAPRPPSALELAVTKLKDRYRLYKHAGYGPPYSDDYDGNLPEECNTFLPNVQEIHGMLKRGADPNARVKADNGCTAVHYAARYGLVEVLTMLQLAGGDVNTANTLGMTPLSYACRFPLVAEEDGKGLLAKRQTQTVLWLLDAGAEVDLVDKGGFTPLLWACRSGLVAGVQALLAAGAKLTRTRKWVDVMGITSDPKIRSILQAEVDRIRAEEEAVARAKALAETAMPVIDPAVAAQREKRRQRHRAASELTAPVRATTTASADRRGSDSDAGAVADAMRRAALLRSTLTSGASARVTLQQRWRAMTGGALLDVQVAPHAAAAATAGAAEFR</sequence>
<reference evidence="5" key="1">
    <citation type="submission" date="2021-02" db="EMBL/GenBank/DDBJ databases">
        <title>First Annotated Genome of the Yellow-green Alga Tribonema minus.</title>
        <authorList>
            <person name="Mahan K.M."/>
        </authorList>
    </citation>
    <scope>NUCLEOTIDE SEQUENCE</scope>
    <source>
        <strain evidence="5">UTEX B ZZ1240</strain>
    </source>
</reference>
<dbReference type="Gene3D" id="1.25.40.20">
    <property type="entry name" value="Ankyrin repeat-containing domain"/>
    <property type="match status" value="1"/>
</dbReference>
<proteinExistence type="predicted"/>
<dbReference type="Pfam" id="PF13637">
    <property type="entry name" value="Ank_4"/>
    <property type="match status" value="1"/>
</dbReference>
<evidence type="ECO:0000256" key="4">
    <source>
        <dbReference type="SAM" id="MobiDB-lite"/>
    </source>
</evidence>
<dbReference type="EMBL" id="JAFCMP010000063">
    <property type="protein sequence ID" value="KAG5188820.1"/>
    <property type="molecule type" value="Genomic_DNA"/>
</dbReference>
<dbReference type="PANTHER" id="PTHR24161:SF85">
    <property type="entry name" value="PALMITOYLTRANSFERASE HIP14"/>
    <property type="match status" value="1"/>
</dbReference>
<keyword evidence="2 3" id="KW-0040">ANK repeat</keyword>
<comment type="caution">
    <text evidence="5">The sequence shown here is derived from an EMBL/GenBank/DDBJ whole genome shotgun (WGS) entry which is preliminary data.</text>
</comment>
<feature type="repeat" description="ANK" evidence="3">
    <location>
        <begin position="171"/>
        <end position="203"/>
    </location>
</feature>
<evidence type="ECO:0000256" key="1">
    <source>
        <dbReference type="ARBA" id="ARBA00022737"/>
    </source>
</evidence>
<name>A0A835Z886_9STRA</name>
<dbReference type="SMART" id="SM00248">
    <property type="entry name" value="ANK"/>
    <property type="match status" value="3"/>
</dbReference>
<feature type="region of interest" description="Disordered" evidence="4">
    <location>
        <begin position="1"/>
        <end position="23"/>
    </location>
</feature>
<dbReference type="SUPFAM" id="SSF48403">
    <property type="entry name" value="Ankyrin repeat"/>
    <property type="match status" value="1"/>
</dbReference>
<dbReference type="PANTHER" id="PTHR24161">
    <property type="entry name" value="ANK_REP_REGION DOMAIN-CONTAINING PROTEIN-RELATED"/>
    <property type="match status" value="1"/>
</dbReference>
<dbReference type="Proteomes" id="UP000664859">
    <property type="component" value="Unassembled WGS sequence"/>
</dbReference>
<evidence type="ECO:0000313" key="6">
    <source>
        <dbReference type="Proteomes" id="UP000664859"/>
    </source>
</evidence>
<dbReference type="AlphaFoldDB" id="A0A835Z886"/>
<dbReference type="InterPro" id="IPR002110">
    <property type="entry name" value="Ankyrin_rpt"/>
</dbReference>
<protein>
    <submittedName>
        <fullName evidence="5">Ankyrin repeat-containing domain protein</fullName>
    </submittedName>
</protein>
<feature type="compositionally biased region" description="Polar residues" evidence="4">
    <location>
        <begin position="1"/>
        <end position="17"/>
    </location>
</feature>
<dbReference type="PROSITE" id="PS50088">
    <property type="entry name" value="ANK_REPEAT"/>
    <property type="match status" value="2"/>
</dbReference>
<dbReference type="PROSITE" id="PS50297">
    <property type="entry name" value="ANK_REP_REGION"/>
    <property type="match status" value="1"/>
</dbReference>
<gene>
    <name evidence="5" type="ORF">JKP88DRAFT_303609</name>
</gene>
<dbReference type="Pfam" id="PF12796">
    <property type="entry name" value="Ank_2"/>
    <property type="match status" value="1"/>
</dbReference>
<accession>A0A835Z886</accession>
<feature type="repeat" description="ANK" evidence="3">
    <location>
        <begin position="91"/>
        <end position="123"/>
    </location>
</feature>
<dbReference type="InterPro" id="IPR036770">
    <property type="entry name" value="Ankyrin_rpt-contain_sf"/>
</dbReference>
<evidence type="ECO:0000256" key="2">
    <source>
        <dbReference type="ARBA" id="ARBA00023043"/>
    </source>
</evidence>